<organism evidence="1 2">
    <name type="scientific">Dichanthelium oligosanthes</name>
    <dbReference type="NCBI Taxonomy" id="888268"/>
    <lineage>
        <taxon>Eukaryota</taxon>
        <taxon>Viridiplantae</taxon>
        <taxon>Streptophyta</taxon>
        <taxon>Embryophyta</taxon>
        <taxon>Tracheophyta</taxon>
        <taxon>Spermatophyta</taxon>
        <taxon>Magnoliopsida</taxon>
        <taxon>Liliopsida</taxon>
        <taxon>Poales</taxon>
        <taxon>Poaceae</taxon>
        <taxon>PACMAD clade</taxon>
        <taxon>Panicoideae</taxon>
        <taxon>Panicodae</taxon>
        <taxon>Paniceae</taxon>
        <taxon>Dichantheliinae</taxon>
        <taxon>Dichanthelium</taxon>
    </lineage>
</organism>
<keyword evidence="2" id="KW-1185">Reference proteome</keyword>
<dbReference type="Gene3D" id="1.10.472.10">
    <property type="entry name" value="Cyclin-like"/>
    <property type="match status" value="1"/>
</dbReference>
<dbReference type="OrthoDB" id="244495at2759"/>
<name>A0A1E5W8W2_9POAL</name>
<evidence type="ECO:0000313" key="1">
    <source>
        <dbReference type="EMBL" id="OEL33688.1"/>
    </source>
</evidence>
<sequence>MAAAAAGAAVLREDDRGIPRSLPLLAAHVEAEARRNASAASRPAETGLVRAFRGGATPKVPIRIFLERIQLLIRTVAANRGVIRVDATCFVLAGVYLTRFVRRAAAMEAGVLVQAA</sequence>
<proteinExistence type="predicted"/>
<dbReference type="STRING" id="888268.A0A1E5W8W2"/>
<reference evidence="1 2" key="1">
    <citation type="submission" date="2016-09" db="EMBL/GenBank/DDBJ databases">
        <title>The draft genome of Dichanthelium oligosanthes: A C3 panicoid grass species.</title>
        <authorList>
            <person name="Studer A.J."/>
            <person name="Schnable J.C."/>
            <person name="Brutnell T.P."/>
        </authorList>
    </citation>
    <scope>NUCLEOTIDE SEQUENCE [LARGE SCALE GENOMIC DNA]</scope>
    <source>
        <strain evidence="2">cv. Kellogg 1175</strain>
        <tissue evidence="1">Leaf</tissue>
    </source>
</reference>
<evidence type="ECO:0000313" key="2">
    <source>
        <dbReference type="Proteomes" id="UP000095767"/>
    </source>
</evidence>
<dbReference type="AlphaFoldDB" id="A0A1E5W8W2"/>
<gene>
    <name evidence="1" type="ORF">BAE44_0005293</name>
</gene>
<dbReference type="EMBL" id="LWDX02017911">
    <property type="protein sequence ID" value="OEL33688.1"/>
    <property type="molecule type" value="Genomic_DNA"/>
</dbReference>
<dbReference type="Proteomes" id="UP000095767">
    <property type="component" value="Unassembled WGS sequence"/>
</dbReference>
<accession>A0A1E5W8W2</accession>
<feature type="non-terminal residue" evidence="1">
    <location>
        <position position="116"/>
    </location>
</feature>
<protein>
    <submittedName>
        <fullName evidence="1">Uncharacterized protein</fullName>
    </submittedName>
</protein>
<comment type="caution">
    <text evidence="1">The sequence shown here is derived from an EMBL/GenBank/DDBJ whole genome shotgun (WGS) entry which is preliminary data.</text>
</comment>